<keyword evidence="5 6" id="KW-0472">Membrane</keyword>
<reference evidence="7" key="1">
    <citation type="journal article" date="2022" name="Syst. Appl. Microbiol.">
        <title>Natronocalculus amylovorans gen. nov., sp. nov., and Natranaeroarchaeum aerophilus sp. nov., dominant culturable amylolytic natronoarchaea from hypersaline soda lakes in southwestern Siberia.</title>
        <authorList>
            <person name="Sorokin D.Y."/>
            <person name="Elcheninov A.G."/>
            <person name="Khizhniak T.V."/>
            <person name="Koenen M."/>
            <person name="Bale N.J."/>
            <person name="Damste J.S.S."/>
            <person name="Kublanov I.V."/>
        </authorList>
    </citation>
    <scope>NUCLEOTIDE SEQUENCE</scope>
    <source>
        <strain evidence="7">AArc-St2</strain>
    </source>
</reference>
<feature type="transmembrane region" description="Helical" evidence="6">
    <location>
        <begin position="197"/>
        <end position="220"/>
    </location>
</feature>
<evidence type="ECO:0000256" key="2">
    <source>
        <dbReference type="ARBA" id="ARBA00022448"/>
    </source>
</evidence>
<feature type="transmembrane region" description="Helical" evidence="6">
    <location>
        <begin position="387"/>
        <end position="410"/>
    </location>
</feature>
<name>A0AAE3FUV7_9EURY</name>
<feature type="transmembrane region" description="Helical" evidence="6">
    <location>
        <begin position="156"/>
        <end position="176"/>
    </location>
</feature>
<comment type="subcellular location">
    <subcellularLocation>
        <location evidence="1">Membrane</location>
        <topology evidence="1">Multi-pass membrane protein</topology>
    </subcellularLocation>
</comment>
<accession>A0AAE3FUV7</accession>
<evidence type="ECO:0000256" key="5">
    <source>
        <dbReference type="ARBA" id="ARBA00023136"/>
    </source>
</evidence>
<evidence type="ECO:0000256" key="1">
    <source>
        <dbReference type="ARBA" id="ARBA00004141"/>
    </source>
</evidence>
<dbReference type="NCBIfam" id="TIGR00785">
    <property type="entry name" value="dass"/>
    <property type="match status" value="1"/>
</dbReference>
<keyword evidence="2" id="KW-0813">Transport</keyword>
<evidence type="ECO:0000313" key="8">
    <source>
        <dbReference type="Proteomes" id="UP001203207"/>
    </source>
</evidence>
<keyword evidence="4 6" id="KW-1133">Transmembrane helix</keyword>
<dbReference type="EMBL" id="JAKRVX010000001">
    <property type="protein sequence ID" value="MCL9815641.1"/>
    <property type="molecule type" value="Genomic_DNA"/>
</dbReference>
<keyword evidence="8" id="KW-1185">Reference proteome</keyword>
<dbReference type="GO" id="GO:0015141">
    <property type="term" value="F:succinate transmembrane transporter activity"/>
    <property type="evidence" value="ECO:0007669"/>
    <property type="project" value="UniProtKB-ARBA"/>
</dbReference>
<evidence type="ECO:0000313" key="7">
    <source>
        <dbReference type="EMBL" id="MCL9815641.1"/>
    </source>
</evidence>
<evidence type="ECO:0000256" key="3">
    <source>
        <dbReference type="ARBA" id="ARBA00022692"/>
    </source>
</evidence>
<dbReference type="Proteomes" id="UP001203207">
    <property type="component" value="Unassembled WGS sequence"/>
</dbReference>
<feature type="transmembrane region" description="Helical" evidence="6">
    <location>
        <begin position="321"/>
        <end position="342"/>
    </location>
</feature>
<feature type="transmembrane region" description="Helical" evidence="6">
    <location>
        <begin position="479"/>
        <end position="499"/>
    </location>
</feature>
<dbReference type="InterPro" id="IPR001898">
    <property type="entry name" value="SLC13A/DASS"/>
</dbReference>
<dbReference type="PANTHER" id="PTHR10283:SF82">
    <property type="entry name" value="SOLUTE CARRIER FAMILY 13 MEMBER 2"/>
    <property type="match status" value="1"/>
</dbReference>
<comment type="caution">
    <text evidence="7">The sequence shown here is derived from an EMBL/GenBank/DDBJ whole genome shotgun (WGS) entry which is preliminary data.</text>
</comment>
<dbReference type="RefSeq" id="WP_250582499.1">
    <property type="nucleotide sequence ID" value="NZ_JAKRVX010000001.1"/>
</dbReference>
<organism evidence="7 8">
    <name type="scientific">Natronocalculus amylovorans</name>
    <dbReference type="NCBI Taxonomy" id="2917812"/>
    <lineage>
        <taxon>Archaea</taxon>
        <taxon>Methanobacteriati</taxon>
        <taxon>Methanobacteriota</taxon>
        <taxon>Stenosarchaea group</taxon>
        <taxon>Halobacteria</taxon>
        <taxon>Halobacteriales</taxon>
        <taxon>Haloferacaceae</taxon>
        <taxon>Natronocalculus</taxon>
    </lineage>
</organism>
<dbReference type="GO" id="GO:0005886">
    <property type="term" value="C:plasma membrane"/>
    <property type="evidence" value="ECO:0007669"/>
    <property type="project" value="TreeGrafter"/>
</dbReference>
<feature type="transmembrane region" description="Helical" evidence="6">
    <location>
        <begin position="240"/>
        <end position="266"/>
    </location>
</feature>
<protein>
    <submittedName>
        <fullName evidence="7">DASS family sodium-coupled anion symporter</fullName>
    </submittedName>
</protein>
<gene>
    <name evidence="7" type="ORF">AArcSt2_01665</name>
</gene>
<dbReference type="PANTHER" id="PTHR10283">
    <property type="entry name" value="SOLUTE CARRIER FAMILY 13 MEMBER"/>
    <property type="match status" value="1"/>
</dbReference>
<dbReference type="CDD" id="cd01115">
    <property type="entry name" value="SLC13_permease"/>
    <property type="match status" value="1"/>
</dbReference>
<feature type="transmembrane region" description="Helical" evidence="6">
    <location>
        <begin position="67"/>
        <end position="87"/>
    </location>
</feature>
<dbReference type="PROSITE" id="PS01271">
    <property type="entry name" value="NA_SULFATE"/>
    <property type="match status" value="1"/>
</dbReference>
<feature type="transmembrane region" description="Helical" evidence="6">
    <location>
        <begin position="93"/>
        <end position="111"/>
    </location>
</feature>
<dbReference type="Pfam" id="PF00939">
    <property type="entry name" value="Na_sulph_symp"/>
    <property type="match status" value="1"/>
</dbReference>
<reference evidence="7" key="2">
    <citation type="submission" date="2022-02" db="EMBL/GenBank/DDBJ databases">
        <authorList>
            <person name="Elcheninov A.G."/>
            <person name="Sorokin D.Y."/>
            <person name="Kublanov I.V."/>
        </authorList>
    </citation>
    <scope>NUCLEOTIDE SEQUENCE</scope>
    <source>
        <strain evidence="7">AArc-St2</strain>
    </source>
</reference>
<dbReference type="AlphaFoldDB" id="A0AAE3FUV7"/>
<dbReference type="InterPro" id="IPR031312">
    <property type="entry name" value="Na/sul_symport_CS"/>
</dbReference>
<feature type="transmembrane region" description="Helical" evidence="6">
    <location>
        <begin position="442"/>
        <end position="467"/>
    </location>
</feature>
<feature type="transmembrane region" description="Helical" evidence="6">
    <location>
        <begin position="417"/>
        <end position="436"/>
    </location>
</feature>
<evidence type="ECO:0000256" key="4">
    <source>
        <dbReference type="ARBA" id="ARBA00022989"/>
    </source>
</evidence>
<keyword evidence="3 6" id="KW-0812">Transmembrane</keyword>
<feature type="transmembrane region" description="Helical" evidence="6">
    <location>
        <begin position="297"/>
        <end position="315"/>
    </location>
</feature>
<sequence>MEFPEDQPERDDAPPLLRRETIGLLSGPLVFGLVSIFEPFFLPTTANAVLAGTAWIAIWWMTEAVPIPVTSLLPIVLFSLSGAVSVSEATAPYADPIIFLLLGGFLLALAIEEWNLHQRIALSIVARVGVSPNRLLFGFMLATASLSMWISNTATAMMMVPIGVAVVAQFTSMQHATTGAAPTDDVPDAKSLPRSNFGIALMLAIAYSASIGGAATLIGSPPNAVFAGVASSNLGIEIGFLTWMLFALPASAVFLLLTWVLLIALFRPEPIEDTEITDAVQEQLAEMGPLGRGERRVLYVFILVAAGWILRPFVLQPQVPAITDTTIALIGGVLLFIVPVNLRERTFLLEWDAVSALPWGVLLLLGAGFSIANAFQQSGLDDSIAQAISIFANIPVVLLFVLLAAVVVFLTEINSNTATATVFMPIMISLGLTLGIDPIQLMALTALSASFAFMLPVATPPNAIVFGSGYLTIPDMVQIGVWLNLLAIMLVAALAYLWVPVIF</sequence>
<proteinExistence type="predicted"/>
<evidence type="ECO:0000256" key="6">
    <source>
        <dbReference type="SAM" id="Phobius"/>
    </source>
</evidence>
<feature type="transmembrane region" description="Helical" evidence="6">
    <location>
        <begin position="354"/>
        <end position="375"/>
    </location>
</feature>